<keyword evidence="3" id="KW-1185">Reference proteome</keyword>
<dbReference type="Gene3D" id="3.30.710.10">
    <property type="entry name" value="Potassium Channel Kv1.1, Chain A"/>
    <property type="match status" value="1"/>
</dbReference>
<dbReference type="GO" id="GO:0051260">
    <property type="term" value="P:protein homooligomerization"/>
    <property type="evidence" value="ECO:0007669"/>
    <property type="project" value="InterPro"/>
</dbReference>
<comment type="caution">
    <text evidence="2">The sequence shown here is derived from an EMBL/GenBank/DDBJ whole genome shotgun (WGS) entry which is preliminary data.</text>
</comment>
<accession>A0AA39Y4E8</accession>
<evidence type="ECO:0000313" key="2">
    <source>
        <dbReference type="EMBL" id="KAK0644652.1"/>
    </source>
</evidence>
<gene>
    <name evidence="2" type="ORF">B0T16DRAFT_392964</name>
</gene>
<dbReference type="PANTHER" id="PTHR11145">
    <property type="entry name" value="BTB/POZ DOMAIN-CONTAINING ADAPTER FOR CUL3-MEDIATED RHOA DEGRADATION PROTEIN FAMILY MEMBER"/>
    <property type="match status" value="1"/>
</dbReference>
<protein>
    <recommendedName>
        <fullName evidence="1">BTB domain-containing protein</fullName>
    </recommendedName>
</protein>
<dbReference type="Pfam" id="PF02214">
    <property type="entry name" value="BTB_2"/>
    <property type="match status" value="1"/>
</dbReference>
<dbReference type="InterPro" id="IPR000210">
    <property type="entry name" value="BTB/POZ_dom"/>
</dbReference>
<dbReference type="SMART" id="SM00225">
    <property type="entry name" value="BTB"/>
    <property type="match status" value="1"/>
</dbReference>
<dbReference type="EMBL" id="JAULSV010000005">
    <property type="protein sequence ID" value="KAK0644652.1"/>
    <property type="molecule type" value="Genomic_DNA"/>
</dbReference>
<evidence type="ECO:0000259" key="1">
    <source>
        <dbReference type="PROSITE" id="PS50097"/>
    </source>
</evidence>
<dbReference type="InterPro" id="IPR011333">
    <property type="entry name" value="SKP1/BTB/POZ_sf"/>
</dbReference>
<dbReference type="Proteomes" id="UP001174936">
    <property type="component" value="Unassembled WGS sequence"/>
</dbReference>
<dbReference type="InterPro" id="IPR003131">
    <property type="entry name" value="T1-type_BTB"/>
</dbReference>
<reference evidence="2" key="1">
    <citation type="submission" date="2023-06" db="EMBL/GenBank/DDBJ databases">
        <title>Genome-scale phylogeny and comparative genomics of the fungal order Sordariales.</title>
        <authorList>
            <consortium name="Lawrence Berkeley National Laboratory"/>
            <person name="Hensen N."/>
            <person name="Bonometti L."/>
            <person name="Westerberg I."/>
            <person name="Brannstrom I.O."/>
            <person name="Guillou S."/>
            <person name="Cros-Aarteil S."/>
            <person name="Calhoun S."/>
            <person name="Haridas S."/>
            <person name="Kuo A."/>
            <person name="Mondo S."/>
            <person name="Pangilinan J."/>
            <person name="Riley R."/>
            <person name="Labutti K."/>
            <person name="Andreopoulos B."/>
            <person name="Lipzen A."/>
            <person name="Chen C."/>
            <person name="Yanf M."/>
            <person name="Daum C."/>
            <person name="Ng V."/>
            <person name="Clum A."/>
            <person name="Steindorff A."/>
            <person name="Ohm R."/>
            <person name="Martin F."/>
            <person name="Silar P."/>
            <person name="Natvig D."/>
            <person name="Lalanne C."/>
            <person name="Gautier V."/>
            <person name="Ament-Velasquez S.L."/>
            <person name="Kruys A."/>
            <person name="Hutchinson M.I."/>
            <person name="Powell A.J."/>
            <person name="Barry K."/>
            <person name="Miller A.N."/>
            <person name="Grigoriev I.V."/>
            <person name="Debuchy R."/>
            <person name="Gladieux P."/>
            <person name="Thoren M.H."/>
            <person name="Johannesson H."/>
        </authorList>
    </citation>
    <scope>NUCLEOTIDE SEQUENCE</scope>
    <source>
        <strain evidence="2">SMH2532-1</strain>
    </source>
</reference>
<dbReference type="SUPFAM" id="SSF54695">
    <property type="entry name" value="POZ domain"/>
    <property type="match status" value="1"/>
</dbReference>
<dbReference type="InterPro" id="IPR045068">
    <property type="entry name" value="BACURD1-3"/>
</dbReference>
<dbReference type="AlphaFoldDB" id="A0AA39Y4E8"/>
<evidence type="ECO:0000313" key="3">
    <source>
        <dbReference type="Proteomes" id="UP001174936"/>
    </source>
</evidence>
<dbReference type="PROSITE" id="PS50097">
    <property type="entry name" value="BTB"/>
    <property type="match status" value="1"/>
</dbReference>
<dbReference type="PANTHER" id="PTHR11145:SF8">
    <property type="entry name" value="RE57120P"/>
    <property type="match status" value="1"/>
</dbReference>
<feature type="domain" description="BTB" evidence="1">
    <location>
        <begin position="24"/>
        <end position="106"/>
    </location>
</feature>
<name>A0AA39Y4E8_9PEZI</name>
<organism evidence="2 3">
    <name type="scientific">Cercophora newfieldiana</name>
    <dbReference type="NCBI Taxonomy" id="92897"/>
    <lineage>
        <taxon>Eukaryota</taxon>
        <taxon>Fungi</taxon>
        <taxon>Dikarya</taxon>
        <taxon>Ascomycota</taxon>
        <taxon>Pezizomycotina</taxon>
        <taxon>Sordariomycetes</taxon>
        <taxon>Sordariomycetidae</taxon>
        <taxon>Sordariales</taxon>
        <taxon>Lasiosphaeriaceae</taxon>
        <taxon>Cercophora</taxon>
    </lineage>
</organism>
<sequence>MATSPPSSPLTPLPPSTALTTSTSTIHLNVSGTPFTTTIGTLTSRSHFFAALFSGRWPIPLAPCPSSSSDPDPDSDSDSALFIDSDPTLFTHLLRYLRRGVFPLSYSHTRPGGHDLALYAALLPESEYFQCDALTLWLQDELYLKAVEHTSFWKRLSDTGLGTETWASTPGVTLVKRRVSEEHRHEFRDYYERECQRGVADTKEREATVHCVRTL</sequence>
<proteinExistence type="predicted"/>